<dbReference type="RefSeq" id="WP_092178441.1">
    <property type="nucleotide sequence ID" value="NZ_FNZH01000010.1"/>
</dbReference>
<feature type="binding site" evidence="1">
    <location>
        <position position="122"/>
    </location>
    <ligand>
        <name>Zn(2+)</name>
        <dbReference type="ChEBI" id="CHEBI:29105"/>
    </ligand>
</feature>
<dbReference type="EC" id="3.5.1.23" evidence="2"/>
<dbReference type="GO" id="GO:0042759">
    <property type="term" value="P:long-chain fatty acid biosynthetic process"/>
    <property type="evidence" value="ECO:0007669"/>
    <property type="project" value="TreeGrafter"/>
</dbReference>
<evidence type="ECO:0000313" key="5">
    <source>
        <dbReference type="Proteomes" id="UP000199403"/>
    </source>
</evidence>
<dbReference type="GO" id="GO:0046514">
    <property type="term" value="P:ceramide catabolic process"/>
    <property type="evidence" value="ECO:0007669"/>
    <property type="project" value="InterPro"/>
</dbReference>
<organism evidence="4 5">
    <name type="scientific">Cyclobacterium xiamenense</name>
    <dbReference type="NCBI Taxonomy" id="1297121"/>
    <lineage>
        <taxon>Bacteria</taxon>
        <taxon>Pseudomonadati</taxon>
        <taxon>Bacteroidota</taxon>
        <taxon>Cytophagia</taxon>
        <taxon>Cytophagales</taxon>
        <taxon>Cyclobacteriaceae</taxon>
        <taxon>Cyclobacterium</taxon>
    </lineage>
</organism>
<dbReference type="GO" id="GO:0005576">
    <property type="term" value="C:extracellular region"/>
    <property type="evidence" value="ECO:0007669"/>
    <property type="project" value="TreeGrafter"/>
</dbReference>
<dbReference type="PANTHER" id="PTHR12670">
    <property type="entry name" value="CERAMIDASE"/>
    <property type="match status" value="1"/>
</dbReference>
<dbReference type="GO" id="GO:0046512">
    <property type="term" value="P:sphingosine biosynthetic process"/>
    <property type="evidence" value="ECO:0007669"/>
    <property type="project" value="TreeGrafter"/>
</dbReference>
<comment type="catalytic activity">
    <reaction evidence="2">
        <text>an N-acylsphing-4-enine + H2O = sphing-4-enine + a fatty acid</text>
        <dbReference type="Rhea" id="RHEA:20856"/>
        <dbReference type="ChEBI" id="CHEBI:15377"/>
        <dbReference type="ChEBI" id="CHEBI:28868"/>
        <dbReference type="ChEBI" id="CHEBI:52639"/>
        <dbReference type="ChEBI" id="CHEBI:57756"/>
        <dbReference type="EC" id="3.5.1.23"/>
    </reaction>
</comment>
<keyword evidence="5" id="KW-1185">Reference proteome</keyword>
<keyword evidence="2" id="KW-0378">Hydrolase</keyword>
<evidence type="ECO:0000259" key="3">
    <source>
        <dbReference type="Pfam" id="PF04734"/>
    </source>
</evidence>
<dbReference type="Proteomes" id="UP000199403">
    <property type="component" value="Unassembled WGS sequence"/>
</dbReference>
<accession>A0A1H7B7K4</accession>
<dbReference type="OrthoDB" id="2579961at2"/>
<dbReference type="Pfam" id="PF04734">
    <property type="entry name" value="Ceramidase_alk"/>
    <property type="match status" value="1"/>
</dbReference>
<keyword evidence="1" id="KW-0862">Zinc</keyword>
<keyword evidence="2" id="KW-0443">Lipid metabolism</keyword>
<reference evidence="5" key="1">
    <citation type="submission" date="2016-10" db="EMBL/GenBank/DDBJ databases">
        <authorList>
            <person name="Varghese N."/>
            <person name="Submissions S."/>
        </authorList>
    </citation>
    <scope>NUCLEOTIDE SEQUENCE [LARGE SCALE GENOMIC DNA]</scope>
    <source>
        <strain evidence="5">IBRC-M 10761</strain>
    </source>
</reference>
<keyword evidence="1" id="KW-0479">Metal-binding</keyword>
<evidence type="ECO:0000256" key="2">
    <source>
        <dbReference type="RuleBase" id="RU366019"/>
    </source>
</evidence>
<dbReference type="STRING" id="1416801.SAMN05192553_11077"/>
<sequence length="466" mass="51986">MKSTTDRLTLYFIWALGFFGICQPAFSQQSPSGWKAAVSSVSITPQESMWMAGYAARDHPSEGIRHDIWAKALVLEDRSGNLAVLVTTDLVGIRQELSGRIRDRLMGEYGLSRQQVILNSSHTHTGPETDYARYQFQLDPVQLDKIKRYAEDLEEKIVALVGQTLQSLEPVHLYAENGVTRFQVNRRNNKEASLLHQAELNGPNDYAVPVLKIANQKDEMVGLVFGYACHPTVLADYYISGDYAGFAQMELEKQYPGTTALFFQGAGADQNPLPRRTVPLAHQYGKELAAAVDRVLQEEMRPLESELATAYTEIELTFAKPSPSREELLDITSESSGYPEYLKQNAKVLIAKLDKGESLITSYPYPVQVWKLGDQALFSFGGELLVGYALALKQLFGPDTFVMGYSNDVMAYIPTKTVLKEGGYEGTRSPIFTTPWAFDIEERILSEAVKLAVNIGIKAKEYPLIQ</sequence>
<comment type="similarity">
    <text evidence="2">Belongs to the neutral ceramidase family.</text>
</comment>
<evidence type="ECO:0000313" key="4">
    <source>
        <dbReference type="EMBL" id="SEJ73761.1"/>
    </source>
</evidence>
<dbReference type="GO" id="GO:0017040">
    <property type="term" value="F:N-acylsphingosine amidohydrolase activity"/>
    <property type="evidence" value="ECO:0007669"/>
    <property type="project" value="UniProtKB-UniRule"/>
</dbReference>
<name>A0A1H7B7K4_9BACT</name>
<gene>
    <name evidence="4" type="ORF">SAMN05192553_11077</name>
</gene>
<dbReference type="GO" id="GO:0016020">
    <property type="term" value="C:membrane"/>
    <property type="evidence" value="ECO:0007669"/>
    <property type="project" value="GOC"/>
</dbReference>
<proteinExistence type="inferred from homology"/>
<dbReference type="EMBL" id="FNZH01000010">
    <property type="protein sequence ID" value="SEJ73761.1"/>
    <property type="molecule type" value="Genomic_DNA"/>
</dbReference>
<protein>
    <recommendedName>
        <fullName evidence="2">Neutral ceramidase</fullName>
        <ecNumber evidence="2">3.5.1.23</ecNumber>
    </recommendedName>
</protein>
<feature type="binding site" evidence="1">
    <location>
        <position position="230"/>
    </location>
    <ligand>
        <name>Zn(2+)</name>
        <dbReference type="ChEBI" id="CHEBI:29105"/>
    </ligand>
</feature>
<dbReference type="GO" id="GO:0046872">
    <property type="term" value="F:metal ion binding"/>
    <property type="evidence" value="ECO:0007669"/>
    <property type="project" value="UniProtKB-KW"/>
</dbReference>
<dbReference type="InterPro" id="IPR031329">
    <property type="entry name" value="NEUT/ALK_ceramidase_N"/>
</dbReference>
<keyword evidence="2" id="KW-0746">Sphingolipid metabolism</keyword>
<evidence type="ECO:0000256" key="1">
    <source>
        <dbReference type="PIRSR" id="PIRSR606823-2"/>
    </source>
</evidence>
<comment type="cofactor">
    <cofactor evidence="1">
        <name>Zn(2+)</name>
        <dbReference type="ChEBI" id="CHEBI:29105"/>
    </cofactor>
    <text evidence="1">Binds 1 zinc ion per subunit.</text>
</comment>
<dbReference type="AlphaFoldDB" id="A0A1H7B7K4"/>
<dbReference type="PANTHER" id="PTHR12670:SF1">
    <property type="entry name" value="NEUTRAL CERAMIDASE"/>
    <property type="match status" value="1"/>
</dbReference>
<feature type="domain" description="Neutral/alkaline non-lysosomal ceramidase N-terminal" evidence="3">
    <location>
        <begin position="48"/>
        <end position="258"/>
    </location>
</feature>
<dbReference type="InterPro" id="IPR006823">
    <property type="entry name" value="Ceramidase_alk"/>
</dbReference>